<dbReference type="Proteomes" id="UP000030758">
    <property type="component" value="Unassembled WGS sequence"/>
</dbReference>
<dbReference type="EMBL" id="KL363221">
    <property type="protein sequence ID" value="KFD53035.1"/>
    <property type="molecule type" value="Genomic_DNA"/>
</dbReference>
<sequence length="100" mass="10946">MESSLHWITSNAFYSSERPCQADGNPARIFRDALIAAGFDREDEHCLFIARSPAYFPPTASIPGLAGSEKASLPRTVCSAGIMGSQPHLQVHLEFHKCLD</sequence>
<evidence type="ECO:0000313" key="2">
    <source>
        <dbReference type="EMBL" id="KFD69824.1"/>
    </source>
</evidence>
<gene>
    <name evidence="1" type="ORF">M513_06151</name>
    <name evidence="2" type="ORF">M514_06151</name>
</gene>
<protein>
    <submittedName>
        <fullName evidence="1">Uncharacterized protein</fullName>
    </submittedName>
</protein>
<reference evidence="1 3" key="1">
    <citation type="journal article" date="2014" name="Nat. Genet.">
        <title>Genome and transcriptome of the porcine whipworm Trichuris suis.</title>
        <authorList>
            <person name="Jex A.R."/>
            <person name="Nejsum P."/>
            <person name="Schwarz E.M."/>
            <person name="Hu L."/>
            <person name="Young N.D."/>
            <person name="Hall R.S."/>
            <person name="Korhonen P.K."/>
            <person name="Liao S."/>
            <person name="Thamsborg S."/>
            <person name="Xia J."/>
            <person name="Xu P."/>
            <person name="Wang S."/>
            <person name="Scheerlinck J.P."/>
            <person name="Hofmann A."/>
            <person name="Sternberg P.W."/>
            <person name="Wang J."/>
            <person name="Gasser R.B."/>
        </authorList>
    </citation>
    <scope>NUCLEOTIDE SEQUENCE [LARGE SCALE GENOMIC DNA]</scope>
    <source>
        <strain evidence="2">DCEP-RM93F</strain>
        <strain evidence="1">DCEP-RM93M</strain>
    </source>
</reference>
<dbReference type="Proteomes" id="UP000030764">
    <property type="component" value="Unassembled WGS sequence"/>
</dbReference>
<evidence type="ECO:0000313" key="3">
    <source>
        <dbReference type="Proteomes" id="UP000030764"/>
    </source>
</evidence>
<name>A0A085M739_9BILA</name>
<evidence type="ECO:0000313" key="1">
    <source>
        <dbReference type="EMBL" id="KFD53035.1"/>
    </source>
</evidence>
<keyword evidence="3" id="KW-1185">Reference proteome</keyword>
<dbReference type="EMBL" id="KL367492">
    <property type="protein sequence ID" value="KFD69824.1"/>
    <property type="molecule type" value="Genomic_DNA"/>
</dbReference>
<organism evidence="1 3">
    <name type="scientific">Trichuris suis</name>
    <name type="common">pig whipworm</name>
    <dbReference type="NCBI Taxonomy" id="68888"/>
    <lineage>
        <taxon>Eukaryota</taxon>
        <taxon>Metazoa</taxon>
        <taxon>Ecdysozoa</taxon>
        <taxon>Nematoda</taxon>
        <taxon>Enoplea</taxon>
        <taxon>Dorylaimia</taxon>
        <taxon>Trichinellida</taxon>
        <taxon>Trichuridae</taxon>
        <taxon>Trichuris</taxon>
    </lineage>
</organism>
<proteinExistence type="predicted"/>
<dbReference type="AlphaFoldDB" id="A0A085M739"/>
<accession>A0A085M739</accession>